<dbReference type="CDD" id="cd20000">
    <property type="entry name" value="PBP1_ABC_rhamnose"/>
    <property type="match status" value="1"/>
</dbReference>
<dbReference type="NCBIfam" id="TIGR02637">
    <property type="entry name" value="RhaS"/>
    <property type="match status" value="1"/>
</dbReference>
<feature type="domain" description="Periplasmic binding protein" evidence="3">
    <location>
        <begin position="45"/>
        <end position="301"/>
    </location>
</feature>
<evidence type="ECO:0000256" key="2">
    <source>
        <dbReference type="SAM" id="MobiDB-lite"/>
    </source>
</evidence>
<feature type="region of interest" description="Disordered" evidence="2">
    <location>
        <begin position="1"/>
        <end position="38"/>
    </location>
</feature>
<accession>A0A7C4KJA3</accession>
<dbReference type="GO" id="GO:0030246">
    <property type="term" value="F:carbohydrate binding"/>
    <property type="evidence" value="ECO:0007669"/>
    <property type="project" value="TreeGrafter"/>
</dbReference>
<dbReference type="GO" id="GO:0030288">
    <property type="term" value="C:outer membrane-bounded periplasmic space"/>
    <property type="evidence" value="ECO:0007669"/>
    <property type="project" value="TreeGrafter"/>
</dbReference>
<proteinExistence type="predicted"/>
<dbReference type="Gene3D" id="3.40.50.2300">
    <property type="match status" value="2"/>
</dbReference>
<comment type="caution">
    <text evidence="4">The sequence shown here is derived from an EMBL/GenBank/DDBJ whole genome shotgun (WGS) entry which is preliminary data.</text>
</comment>
<comment type="subcellular location">
    <subcellularLocation>
        <location evidence="1">Cell envelope</location>
    </subcellularLocation>
</comment>
<dbReference type="EMBL" id="DSYK01000763">
    <property type="protein sequence ID" value="HGS23182.1"/>
    <property type="molecule type" value="Genomic_DNA"/>
</dbReference>
<sequence length="345" mass="35853">MLVGACAPTATPTPTQPPAATQPPAEATQPPAATQPEAEAARTYVLVPKNLGNPYFDTANKGAQEAAKELGVTVLYQGSSVADATEQITLINSLIAQKVSGLAISANDADALAPTGKAAIDAGIPVVSWDSAIAPEGRILHINQADAAGIAAVQIQMAAELAGPDGGKIAILSATSTAPNQNTWIALMKEELKKPEYAKLELVTVVYGDDQDEKSYNEALGLFKTYPDLKVIIAPTTVGIAASARAVQDQGLIGKVFVTGLGTRNQMREYVKSGAAPKFALWNPADLGYLSIYALDALATGTIEGKPGEKFTAGKLGEYTVLDDGSVLLGPPTVFDANNIDQFDF</sequence>
<evidence type="ECO:0000313" key="4">
    <source>
        <dbReference type="EMBL" id="HGS23182.1"/>
    </source>
</evidence>
<dbReference type="GO" id="GO:0015762">
    <property type="term" value="P:rhamnose transmembrane transport"/>
    <property type="evidence" value="ECO:0007669"/>
    <property type="project" value="InterPro"/>
</dbReference>
<organism evidence="4">
    <name type="scientific">Anaerolinea thermolimosa</name>
    <dbReference type="NCBI Taxonomy" id="229919"/>
    <lineage>
        <taxon>Bacteria</taxon>
        <taxon>Bacillati</taxon>
        <taxon>Chloroflexota</taxon>
        <taxon>Anaerolineae</taxon>
        <taxon>Anaerolineales</taxon>
        <taxon>Anaerolineaceae</taxon>
        <taxon>Anaerolinea</taxon>
    </lineage>
</organism>
<name>A0A7C4KJA3_9CHLR</name>
<dbReference type="SUPFAM" id="SSF53822">
    <property type="entry name" value="Periplasmic binding protein-like I"/>
    <property type="match status" value="1"/>
</dbReference>
<feature type="compositionally biased region" description="Low complexity" evidence="2">
    <location>
        <begin position="22"/>
        <end position="38"/>
    </location>
</feature>
<evidence type="ECO:0000256" key="1">
    <source>
        <dbReference type="ARBA" id="ARBA00004196"/>
    </source>
</evidence>
<dbReference type="InterPro" id="IPR025997">
    <property type="entry name" value="SBP_2_dom"/>
</dbReference>
<dbReference type="AlphaFoldDB" id="A0A7C4KJA3"/>
<dbReference type="PANTHER" id="PTHR30036:SF8">
    <property type="entry name" value="ABC-TYPE SUGAR TRANSPORT SYSTEM PERIPLASMIC COMPONENT-LIKE PROTEIN"/>
    <property type="match status" value="1"/>
</dbReference>
<dbReference type="InterPro" id="IPR028082">
    <property type="entry name" value="Peripla_BP_I"/>
</dbReference>
<protein>
    <submittedName>
        <fullName evidence="4">Rhamnose ABC transporter substrate-binding protein</fullName>
    </submittedName>
</protein>
<reference evidence="4" key="1">
    <citation type="journal article" date="2020" name="mSystems">
        <title>Genome- and Community-Level Interaction Insights into Carbon Utilization and Element Cycling Functions of Hydrothermarchaeota in Hydrothermal Sediment.</title>
        <authorList>
            <person name="Zhou Z."/>
            <person name="Liu Y."/>
            <person name="Xu W."/>
            <person name="Pan J."/>
            <person name="Luo Z.H."/>
            <person name="Li M."/>
        </authorList>
    </citation>
    <scope>NUCLEOTIDE SEQUENCE [LARGE SCALE GENOMIC DNA]</scope>
    <source>
        <strain evidence="4">SpSt-573</strain>
    </source>
</reference>
<gene>
    <name evidence="4" type="primary">rhaS</name>
    <name evidence="4" type="ORF">ENT37_15110</name>
</gene>
<dbReference type="PANTHER" id="PTHR30036">
    <property type="entry name" value="D-XYLOSE-BINDING PERIPLASMIC PROTEIN"/>
    <property type="match status" value="1"/>
</dbReference>
<dbReference type="InterPro" id="IPR050555">
    <property type="entry name" value="Bact_Solute-Bind_Prot2"/>
</dbReference>
<evidence type="ECO:0000259" key="3">
    <source>
        <dbReference type="Pfam" id="PF13407"/>
    </source>
</evidence>
<dbReference type="InterPro" id="IPR013459">
    <property type="entry name" value="RhaS"/>
</dbReference>
<dbReference type="Pfam" id="PF13407">
    <property type="entry name" value="Peripla_BP_4"/>
    <property type="match status" value="1"/>
</dbReference>